<evidence type="ECO:0000313" key="2">
    <source>
        <dbReference type="Proteomes" id="UP000076532"/>
    </source>
</evidence>
<dbReference type="Proteomes" id="UP000076532">
    <property type="component" value="Unassembled WGS sequence"/>
</dbReference>
<dbReference type="AlphaFoldDB" id="A0A166FST6"/>
<reference evidence="1 2" key="1">
    <citation type="journal article" date="2016" name="Mol. Biol. Evol.">
        <title>Comparative Genomics of Early-Diverging Mushroom-Forming Fungi Provides Insights into the Origins of Lignocellulose Decay Capabilities.</title>
        <authorList>
            <person name="Nagy L.G."/>
            <person name="Riley R."/>
            <person name="Tritt A."/>
            <person name="Adam C."/>
            <person name="Daum C."/>
            <person name="Floudas D."/>
            <person name="Sun H."/>
            <person name="Yadav J.S."/>
            <person name="Pangilinan J."/>
            <person name="Larsson K.H."/>
            <person name="Matsuura K."/>
            <person name="Barry K."/>
            <person name="Labutti K."/>
            <person name="Kuo R."/>
            <person name="Ohm R.A."/>
            <person name="Bhattacharya S.S."/>
            <person name="Shirouzu T."/>
            <person name="Yoshinaga Y."/>
            <person name="Martin F.M."/>
            <person name="Grigoriev I.V."/>
            <person name="Hibbett D.S."/>
        </authorList>
    </citation>
    <scope>NUCLEOTIDE SEQUENCE [LARGE SCALE GENOMIC DNA]</scope>
    <source>
        <strain evidence="1 2">CBS 109695</strain>
    </source>
</reference>
<sequence length="110" mass="12165">MYERALSNSPYHQDLKQCLMCLAFSLYPLKPEELADVVTVDLSSNGPPSYDPDLRYFGTADMLITCSGFVTETDGTFKQPCINAGAAESLFRAHKRLPPDGRHILALPTL</sequence>
<evidence type="ECO:0000313" key="1">
    <source>
        <dbReference type="EMBL" id="KZP17122.1"/>
    </source>
</evidence>
<protein>
    <submittedName>
        <fullName evidence="1">Uncharacterized protein</fullName>
    </submittedName>
</protein>
<organism evidence="1 2">
    <name type="scientific">Athelia psychrophila</name>
    <dbReference type="NCBI Taxonomy" id="1759441"/>
    <lineage>
        <taxon>Eukaryota</taxon>
        <taxon>Fungi</taxon>
        <taxon>Dikarya</taxon>
        <taxon>Basidiomycota</taxon>
        <taxon>Agaricomycotina</taxon>
        <taxon>Agaricomycetes</taxon>
        <taxon>Agaricomycetidae</taxon>
        <taxon>Atheliales</taxon>
        <taxon>Atheliaceae</taxon>
        <taxon>Athelia</taxon>
    </lineage>
</organism>
<dbReference type="EMBL" id="KV417586">
    <property type="protein sequence ID" value="KZP17122.1"/>
    <property type="molecule type" value="Genomic_DNA"/>
</dbReference>
<keyword evidence="2" id="KW-1185">Reference proteome</keyword>
<proteinExistence type="predicted"/>
<gene>
    <name evidence="1" type="ORF">FIBSPDRAFT_36005</name>
</gene>
<dbReference type="OrthoDB" id="7464126at2759"/>
<name>A0A166FST6_9AGAM</name>
<accession>A0A166FST6</accession>